<gene>
    <name evidence="14" type="ORF">VSDG_07621</name>
</gene>
<reference evidence="14 15" key="1">
    <citation type="submission" date="2015-09" db="EMBL/GenBank/DDBJ databases">
        <title>Host preference determinants of Valsa canker pathogens revealed by comparative genomics.</title>
        <authorList>
            <person name="Yin Z."/>
            <person name="Huang L."/>
        </authorList>
    </citation>
    <scope>NUCLEOTIDE SEQUENCE [LARGE SCALE GENOMIC DNA]</scope>
    <source>
        <strain evidence="14 15">YSFL</strain>
    </source>
</reference>
<evidence type="ECO:0000256" key="5">
    <source>
        <dbReference type="ARBA" id="ARBA00022676"/>
    </source>
</evidence>
<evidence type="ECO:0000256" key="11">
    <source>
        <dbReference type="ARBA" id="ARBA00023136"/>
    </source>
</evidence>
<dbReference type="InterPro" id="IPR041698">
    <property type="entry name" value="Methyltransf_25"/>
</dbReference>
<feature type="domain" description="Fringe-like glycosyltransferase" evidence="12">
    <location>
        <begin position="287"/>
        <end position="358"/>
    </location>
</feature>
<keyword evidence="8" id="KW-0547">Nucleotide-binding</keyword>
<organism evidence="14 15">
    <name type="scientific">Cytospora chrysosperma</name>
    <name type="common">Cytospora canker fungus</name>
    <name type="synonym">Sphaeria chrysosperma</name>
    <dbReference type="NCBI Taxonomy" id="252740"/>
    <lineage>
        <taxon>Eukaryota</taxon>
        <taxon>Fungi</taxon>
        <taxon>Dikarya</taxon>
        <taxon>Ascomycota</taxon>
        <taxon>Pezizomycotina</taxon>
        <taxon>Sordariomycetes</taxon>
        <taxon>Sordariomycetidae</taxon>
        <taxon>Diaporthales</taxon>
        <taxon>Cytosporaceae</taxon>
        <taxon>Cytospora</taxon>
    </lineage>
</organism>
<accession>A0A423VLR4</accession>
<dbReference type="PANTHER" id="PTHR23033">
    <property type="entry name" value="BETA1,3-GALACTOSYLTRANSFERASE"/>
    <property type="match status" value="1"/>
</dbReference>
<dbReference type="FunFam" id="3.90.550.50:FF:000039">
    <property type="entry name" value="WGS project CABT00000000 data, contig 2.9"/>
    <property type="match status" value="1"/>
</dbReference>
<keyword evidence="10" id="KW-1133">Transmembrane helix</keyword>
<dbReference type="Pfam" id="PF13649">
    <property type="entry name" value="Methyltransf_25"/>
    <property type="match status" value="1"/>
</dbReference>
<dbReference type="OrthoDB" id="414175at2759"/>
<evidence type="ECO:0000256" key="7">
    <source>
        <dbReference type="ARBA" id="ARBA00022692"/>
    </source>
</evidence>
<dbReference type="GO" id="GO:0000166">
    <property type="term" value="F:nucleotide binding"/>
    <property type="evidence" value="ECO:0007669"/>
    <property type="project" value="UniProtKB-KW"/>
</dbReference>
<keyword evidence="15" id="KW-1185">Reference proteome</keyword>
<dbReference type="STRING" id="252740.A0A423VLR4"/>
<comment type="subcellular location">
    <subcellularLocation>
        <location evidence="1">Membrane</location>
        <topology evidence="1">Single-pass type II membrane protein</topology>
    </subcellularLocation>
</comment>
<evidence type="ECO:0000313" key="14">
    <source>
        <dbReference type="EMBL" id="ROV91962.1"/>
    </source>
</evidence>
<dbReference type="Pfam" id="PF02434">
    <property type="entry name" value="Fringe"/>
    <property type="match status" value="1"/>
</dbReference>
<dbReference type="SUPFAM" id="SSF53335">
    <property type="entry name" value="S-adenosyl-L-methionine-dependent methyltransferases"/>
    <property type="match status" value="1"/>
</dbReference>
<evidence type="ECO:0000256" key="6">
    <source>
        <dbReference type="ARBA" id="ARBA00022679"/>
    </source>
</evidence>
<dbReference type="InterPro" id="IPR003378">
    <property type="entry name" value="Fringe-like_glycosylTrfase"/>
</dbReference>
<proteinExistence type="inferred from homology"/>
<evidence type="ECO:0000259" key="12">
    <source>
        <dbReference type="Pfam" id="PF02434"/>
    </source>
</evidence>
<dbReference type="EMBL" id="LJZO01000040">
    <property type="protein sequence ID" value="ROV91962.1"/>
    <property type="molecule type" value="Genomic_DNA"/>
</dbReference>
<keyword evidence="6" id="KW-0808">Transferase</keyword>
<keyword evidence="7" id="KW-0812">Transmembrane</keyword>
<dbReference type="InterPro" id="IPR029063">
    <property type="entry name" value="SAM-dependent_MTases_sf"/>
</dbReference>
<keyword evidence="9" id="KW-0735">Signal-anchor</keyword>
<evidence type="ECO:0000256" key="9">
    <source>
        <dbReference type="ARBA" id="ARBA00022968"/>
    </source>
</evidence>
<dbReference type="EC" id="2.4.1.122" evidence="4"/>
<dbReference type="GO" id="GO:0016263">
    <property type="term" value="F:glycoprotein-N-acetylgalactosamine 3-beta-galactosyltransferase activity"/>
    <property type="evidence" value="ECO:0007669"/>
    <property type="project" value="UniProtKB-EC"/>
</dbReference>
<dbReference type="AlphaFoldDB" id="A0A423VLR4"/>
<evidence type="ECO:0000313" key="15">
    <source>
        <dbReference type="Proteomes" id="UP000284375"/>
    </source>
</evidence>
<feature type="domain" description="Methyltransferase" evidence="13">
    <location>
        <begin position="46"/>
        <end position="147"/>
    </location>
</feature>
<evidence type="ECO:0000256" key="1">
    <source>
        <dbReference type="ARBA" id="ARBA00004606"/>
    </source>
</evidence>
<keyword evidence="5" id="KW-0328">Glycosyltransferase</keyword>
<evidence type="ECO:0000256" key="8">
    <source>
        <dbReference type="ARBA" id="ARBA00022741"/>
    </source>
</evidence>
<sequence>MAVPQLAAEYSAQASDYESFSTITPIGRLETEVFLKALGDPTGLTILDLGGGTGMRARQAVQRGANSVDVVDFSAEMLRVGAQEANKTGVGERIRWHEADVSKPLRGLGLVASYELVMANWVFDHAETIDALEMMFSNATAYLEPSGRLICIHTSDPRGDISTRPQLAPSHPSRDPVCDGFPDTSGIFLVMKTGATESFDKVPMQLMTVLRCLPDLLIFSDLDQRIAGHHVRDSLDTVLAEARDGNADFDLYRQQKACAIDQDMCAKSVDGPEDAGWNLDKYKNIHMAEKTYRMRPGYDWYVFIDADTYVSWPNLVQMLDRLDPSKERYLGSPTMIGNVPFAHGGSGYIVSSKAMAQFVGKNPGVANSFDVRIKAECCGDYMFAVALNDTIGVTVDSIWPTINGEKPSTLPFGPGHWCHAIATMHHMNSEEVSEFWDFERRRYINTQTPLVLKEVYHVFFEPKLLPVREDWDNHSDDWFYMGSDPQDYEWEDWRVVRAVKEEEKSDLEKKAHGSFEDCGRACEEHDECFQFVWQDDCCGMKRSFMLGRPVKREQEEKKRAKSGWNVVKIKKWVNDQGECKEVIWPEIGP</sequence>
<dbReference type="InterPro" id="IPR026050">
    <property type="entry name" value="C1GALT1/C1GALT1_chp1"/>
</dbReference>
<name>A0A423VLR4_CYTCH</name>
<evidence type="ECO:0000256" key="3">
    <source>
        <dbReference type="ARBA" id="ARBA00006462"/>
    </source>
</evidence>
<evidence type="ECO:0000256" key="10">
    <source>
        <dbReference type="ARBA" id="ARBA00022989"/>
    </source>
</evidence>
<dbReference type="Gene3D" id="3.40.50.150">
    <property type="entry name" value="Vaccinia Virus protein VP39"/>
    <property type="match status" value="1"/>
</dbReference>
<comment type="similarity">
    <text evidence="3">Belongs to the glycosyltransferase 31 family. Beta3-Gal-T subfamily.</text>
</comment>
<dbReference type="PANTHER" id="PTHR23033:SF40">
    <property type="entry name" value="APPLE DOMAIN-CONTAINING PROTEIN"/>
    <property type="match status" value="1"/>
</dbReference>
<protein>
    <recommendedName>
        <fullName evidence="4">N-acetylgalactosaminide beta-1,3-galactosyltransferase</fullName>
        <ecNumber evidence="4">2.4.1.122</ecNumber>
    </recommendedName>
</protein>
<evidence type="ECO:0000256" key="4">
    <source>
        <dbReference type="ARBA" id="ARBA00012557"/>
    </source>
</evidence>
<dbReference type="GO" id="GO:0016020">
    <property type="term" value="C:membrane"/>
    <property type="evidence" value="ECO:0007669"/>
    <property type="project" value="UniProtKB-SubCell"/>
</dbReference>
<comment type="pathway">
    <text evidence="2">Protein modification; protein glycosylation.</text>
</comment>
<comment type="caution">
    <text evidence="14">The sequence shown here is derived from an EMBL/GenBank/DDBJ whole genome shotgun (WGS) entry which is preliminary data.</text>
</comment>
<evidence type="ECO:0000259" key="13">
    <source>
        <dbReference type="Pfam" id="PF13649"/>
    </source>
</evidence>
<evidence type="ECO:0000256" key="2">
    <source>
        <dbReference type="ARBA" id="ARBA00004922"/>
    </source>
</evidence>
<dbReference type="Proteomes" id="UP000284375">
    <property type="component" value="Unassembled WGS sequence"/>
</dbReference>
<keyword evidence="11" id="KW-0472">Membrane</keyword>
<dbReference type="Gene3D" id="3.90.550.50">
    <property type="match status" value="1"/>
</dbReference>
<dbReference type="CDD" id="cd02440">
    <property type="entry name" value="AdoMet_MTases"/>
    <property type="match status" value="1"/>
</dbReference>